<dbReference type="GO" id="GO:0008270">
    <property type="term" value="F:zinc ion binding"/>
    <property type="evidence" value="ECO:0007669"/>
    <property type="project" value="UniProtKB-KW"/>
</dbReference>
<dbReference type="Proteomes" id="UP000663829">
    <property type="component" value="Unassembled WGS sequence"/>
</dbReference>
<name>A0A815GRI0_9BILA</name>
<keyword evidence="3" id="KW-0863">Zinc-finger</keyword>
<gene>
    <name evidence="12" type="ORF">GPM918_LOCUS30560</name>
    <name evidence="13" type="ORF">SRO942_LOCUS31175</name>
</gene>
<dbReference type="PANTHER" id="PTHR24082:SF473">
    <property type="entry name" value="ECDYSONE-INDUCED PROTEIN 75B, ISOFORM B"/>
    <property type="match status" value="1"/>
</dbReference>
<evidence type="ECO:0000313" key="14">
    <source>
        <dbReference type="Proteomes" id="UP000663829"/>
    </source>
</evidence>
<dbReference type="EMBL" id="CAJNOQ010014539">
    <property type="protein sequence ID" value="CAF1343685.1"/>
    <property type="molecule type" value="Genomic_DNA"/>
</dbReference>
<evidence type="ECO:0000256" key="7">
    <source>
        <dbReference type="ARBA" id="ARBA00023163"/>
    </source>
</evidence>
<dbReference type="Pfam" id="PF00105">
    <property type="entry name" value="zf-C4"/>
    <property type="match status" value="1"/>
</dbReference>
<keyword evidence="5" id="KW-0805">Transcription regulation</keyword>
<evidence type="ECO:0000256" key="8">
    <source>
        <dbReference type="ARBA" id="ARBA00023170"/>
    </source>
</evidence>
<dbReference type="PRINTS" id="PR00047">
    <property type="entry name" value="STROIDFINGER"/>
</dbReference>
<keyword evidence="2" id="KW-0479">Metal-binding</keyword>
<evidence type="ECO:0000256" key="9">
    <source>
        <dbReference type="ARBA" id="ARBA00023242"/>
    </source>
</evidence>
<dbReference type="InterPro" id="IPR050234">
    <property type="entry name" value="Nuclear_hormone_rcpt_NR1"/>
</dbReference>
<feature type="domain" description="Nuclear receptor" evidence="11">
    <location>
        <begin position="42"/>
        <end position="117"/>
    </location>
</feature>
<dbReference type="PANTHER" id="PTHR24082">
    <property type="entry name" value="NUCLEAR HORMONE RECEPTOR"/>
    <property type="match status" value="1"/>
</dbReference>
<protein>
    <recommendedName>
        <fullName evidence="11">Nuclear receptor domain-containing protein</fullName>
    </recommendedName>
</protein>
<dbReference type="GO" id="GO:0030154">
    <property type="term" value="P:cell differentiation"/>
    <property type="evidence" value="ECO:0007669"/>
    <property type="project" value="TreeGrafter"/>
</dbReference>
<dbReference type="InterPro" id="IPR035500">
    <property type="entry name" value="NHR-like_dom_sf"/>
</dbReference>
<dbReference type="GO" id="GO:0004879">
    <property type="term" value="F:nuclear receptor activity"/>
    <property type="evidence" value="ECO:0007669"/>
    <property type="project" value="TreeGrafter"/>
</dbReference>
<dbReference type="PROSITE" id="PS00031">
    <property type="entry name" value="NUCLEAR_REC_DBD_1"/>
    <property type="match status" value="1"/>
</dbReference>
<dbReference type="GO" id="GO:0000122">
    <property type="term" value="P:negative regulation of transcription by RNA polymerase II"/>
    <property type="evidence" value="ECO:0007669"/>
    <property type="project" value="TreeGrafter"/>
</dbReference>
<comment type="similarity">
    <text evidence="1">Belongs to the nuclear hormone receptor family.</text>
</comment>
<keyword evidence="14" id="KW-1185">Reference proteome</keyword>
<reference evidence="12" key="1">
    <citation type="submission" date="2021-02" db="EMBL/GenBank/DDBJ databases">
        <authorList>
            <person name="Nowell W R."/>
        </authorList>
    </citation>
    <scope>NUCLEOTIDE SEQUENCE</scope>
</reference>
<dbReference type="Proteomes" id="UP000681722">
    <property type="component" value="Unassembled WGS sequence"/>
</dbReference>
<keyword evidence="4" id="KW-0862">Zinc</keyword>
<evidence type="ECO:0000256" key="3">
    <source>
        <dbReference type="ARBA" id="ARBA00022771"/>
    </source>
</evidence>
<evidence type="ECO:0000259" key="11">
    <source>
        <dbReference type="PROSITE" id="PS51030"/>
    </source>
</evidence>
<dbReference type="AlphaFoldDB" id="A0A815GRI0"/>
<evidence type="ECO:0000256" key="10">
    <source>
        <dbReference type="SAM" id="MobiDB-lite"/>
    </source>
</evidence>
<accession>A0A815GRI0</accession>
<evidence type="ECO:0000313" key="12">
    <source>
        <dbReference type="EMBL" id="CAF1343685.1"/>
    </source>
</evidence>
<dbReference type="PROSITE" id="PS51030">
    <property type="entry name" value="NUCLEAR_REC_DBD_2"/>
    <property type="match status" value="1"/>
</dbReference>
<comment type="caution">
    <text evidence="12">The sequence shown here is derived from an EMBL/GenBank/DDBJ whole genome shotgun (WGS) entry which is preliminary data.</text>
</comment>
<dbReference type="SUPFAM" id="SSF48508">
    <property type="entry name" value="Nuclear receptor ligand-binding domain"/>
    <property type="match status" value="1"/>
</dbReference>
<feature type="region of interest" description="Disordered" evidence="10">
    <location>
        <begin position="135"/>
        <end position="172"/>
    </location>
</feature>
<keyword evidence="7" id="KW-0804">Transcription</keyword>
<feature type="non-terminal residue" evidence="12">
    <location>
        <position position="353"/>
    </location>
</feature>
<dbReference type="SMART" id="SM00399">
    <property type="entry name" value="ZnF_C4"/>
    <property type="match status" value="1"/>
</dbReference>
<dbReference type="InterPro" id="IPR013088">
    <property type="entry name" value="Znf_NHR/GATA"/>
</dbReference>
<keyword evidence="6" id="KW-0238">DNA-binding</keyword>
<evidence type="ECO:0000256" key="1">
    <source>
        <dbReference type="ARBA" id="ARBA00005993"/>
    </source>
</evidence>
<dbReference type="OrthoDB" id="5850793at2759"/>
<dbReference type="CDD" id="cd06916">
    <property type="entry name" value="NR_DBD_like"/>
    <property type="match status" value="1"/>
</dbReference>
<dbReference type="SUPFAM" id="SSF57716">
    <property type="entry name" value="Glucocorticoid receptor-like (DNA-binding domain)"/>
    <property type="match status" value="1"/>
</dbReference>
<dbReference type="FunFam" id="3.30.50.10:FF:000030">
    <property type="entry name" value="Nuclear Hormone Receptor family"/>
    <property type="match status" value="1"/>
</dbReference>
<evidence type="ECO:0000256" key="5">
    <source>
        <dbReference type="ARBA" id="ARBA00023015"/>
    </source>
</evidence>
<evidence type="ECO:0000256" key="6">
    <source>
        <dbReference type="ARBA" id="ARBA00023125"/>
    </source>
</evidence>
<evidence type="ECO:0000313" key="13">
    <source>
        <dbReference type="EMBL" id="CAF4207308.1"/>
    </source>
</evidence>
<evidence type="ECO:0000256" key="4">
    <source>
        <dbReference type="ARBA" id="ARBA00022833"/>
    </source>
</evidence>
<evidence type="ECO:0000256" key="2">
    <source>
        <dbReference type="ARBA" id="ARBA00022723"/>
    </source>
</evidence>
<dbReference type="GO" id="GO:0000978">
    <property type="term" value="F:RNA polymerase II cis-regulatory region sequence-specific DNA binding"/>
    <property type="evidence" value="ECO:0007669"/>
    <property type="project" value="TreeGrafter"/>
</dbReference>
<dbReference type="GO" id="GO:0045944">
    <property type="term" value="P:positive regulation of transcription by RNA polymerase II"/>
    <property type="evidence" value="ECO:0007669"/>
    <property type="project" value="TreeGrafter"/>
</dbReference>
<dbReference type="Gene3D" id="3.30.50.10">
    <property type="entry name" value="Erythroid Transcription Factor GATA-1, subunit A"/>
    <property type="match status" value="1"/>
</dbReference>
<keyword evidence="8" id="KW-0675">Receptor</keyword>
<proteinExistence type="inferred from homology"/>
<sequence length="353" mass="39854">MKRSESNESLDPCIHVDSNSYSTNVTKNKSFVKKSKVVPFPFGGCRVCQDKATGVHYGIATCEGCKGFFKRSILRQEKYRCFFGNTCVVNGETRNRCKACRLKKCIVEGMSMEAVKMGRIPKKIKEKALREQEISLKPESLTENSTDTVPSLIPQGCNNNKRSAEDDNDSENDIIELNPSDCDTNPLSTTAPPVLAIHLSSPLQTLDTVHIMSPNMFHQQCNAPHLSLLSLPSFFYSSFELFTPSSSSTQILFNNDSLSPPLVSCYNTNDSMIPAVNEICSEDFFKIMNNRIFDFWMIEKAPLFYKEESYLLLTNGIHYSRAAMEAIVGKNTVKEMHEFANRLRMFKLTIVEH</sequence>
<dbReference type="InterPro" id="IPR001628">
    <property type="entry name" value="Znf_hrmn_rcpt"/>
</dbReference>
<dbReference type="GO" id="GO:0009755">
    <property type="term" value="P:hormone-mediated signaling pathway"/>
    <property type="evidence" value="ECO:0007669"/>
    <property type="project" value="TreeGrafter"/>
</dbReference>
<keyword evidence="9" id="KW-0539">Nucleus</keyword>
<dbReference type="EMBL" id="CAJOBC010060281">
    <property type="protein sequence ID" value="CAF4207308.1"/>
    <property type="molecule type" value="Genomic_DNA"/>
</dbReference>
<dbReference type="Gene3D" id="1.10.565.10">
    <property type="entry name" value="Retinoid X Receptor"/>
    <property type="match status" value="1"/>
</dbReference>
<organism evidence="12 14">
    <name type="scientific">Didymodactylos carnosus</name>
    <dbReference type="NCBI Taxonomy" id="1234261"/>
    <lineage>
        <taxon>Eukaryota</taxon>
        <taxon>Metazoa</taxon>
        <taxon>Spiralia</taxon>
        <taxon>Gnathifera</taxon>
        <taxon>Rotifera</taxon>
        <taxon>Eurotatoria</taxon>
        <taxon>Bdelloidea</taxon>
        <taxon>Philodinida</taxon>
        <taxon>Philodinidae</taxon>
        <taxon>Didymodactylos</taxon>
    </lineage>
</organism>